<reference evidence="1 2" key="1">
    <citation type="journal article" date="2019" name="Sci. Rep.">
        <title>Orb-weaving spider Araneus ventricosus genome elucidates the spidroin gene catalogue.</title>
        <authorList>
            <person name="Kono N."/>
            <person name="Nakamura H."/>
            <person name="Ohtoshi R."/>
            <person name="Moran D.A.P."/>
            <person name="Shinohara A."/>
            <person name="Yoshida Y."/>
            <person name="Fujiwara M."/>
            <person name="Mori M."/>
            <person name="Tomita M."/>
            <person name="Arakawa K."/>
        </authorList>
    </citation>
    <scope>NUCLEOTIDE SEQUENCE [LARGE SCALE GENOMIC DNA]</scope>
</reference>
<evidence type="ECO:0008006" key="3">
    <source>
        <dbReference type="Google" id="ProtNLM"/>
    </source>
</evidence>
<proteinExistence type="predicted"/>
<protein>
    <recommendedName>
        <fullName evidence="3">Tc1-like transposase DDE domain-containing protein</fullName>
    </recommendedName>
</protein>
<dbReference type="OrthoDB" id="4843223at2759"/>
<evidence type="ECO:0000313" key="2">
    <source>
        <dbReference type="Proteomes" id="UP000499080"/>
    </source>
</evidence>
<evidence type="ECO:0000313" key="1">
    <source>
        <dbReference type="EMBL" id="GBO45359.1"/>
    </source>
</evidence>
<sequence>MERARDPLPALQCPRNRPLWQRRFDGLDRQHVVYRTPLHVFERGYVTGVRYRDENLKPYVRLFRGTVGPDFILMDDNARPHRAHPR</sequence>
<comment type="caution">
    <text evidence="1">The sequence shown here is derived from an EMBL/GenBank/DDBJ whole genome shotgun (WGS) entry which is preliminary data.</text>
</comment>
<dbReference type="AlphaFoldDB" id="A0A4Y2X840"/>
<name>A0A4Y2X840_ARAVE</name>
<dbReference type="Proteomes" id="UP000499080">
    <property type="component" value="Unassembled WGS sequence"/>
</dbReference>
<accession>A0A4Y2X840</accession>
<gene>
    <name evidence="1" type="ORF">AVEN_90355_1</name>
</gene>
<dbReference type="EMBL" id="BGPR01072434">
    <property type="protein sequence ID" value="GBO45359.1"/>
    <property type="molecule type" value="Genomic_DNA"/>
</dbReference>
<keyword evidence="2" id="KW-1185">Reference proteome</keyword>
<organism evidence="1 2">
    <name type="scientific">Araneus ventricosus</name>
    <name type="common">Orbweaver spider</name>
    <name type="synonym">Epeira ventricosa</name>
    <dbReference type="NCBI Taxonomy" id="182803"/>
    <lineage>
        <taxon>Eukaryota</taxon>
        <taxon>Metazoa</taxon>
        <taxon>Ecdysozoa</taxon>
        <taxon>Arthropoda</taxon>
        <taxon>Chelicerata</taxon>
        <taxon>Arachnida</taxon>
        <taxon>Araneae</taxon>
        <taxon>Araneomorphae</taxon>
        <taxon>Entelegynae</taxon>
        <taxon>Araneoidea</taxon>
        <taxon>Araneidae</taxon>
        <taxon>Araneus</taxon>
    </lineage>
</organism>